<protein>
    <recommendedName>
        <fullName evidence="3">Methyltransferase domain-containing protein</fullName>
    </recommendedName>
</protein>
<dbReference type="Pfam" id="PF13578">
    <property type="entry name" value="Methyltransf_24"/>
    <property type="match status" value="1"/>
</dbReference>
<dbReference type="Gene3D" id="3.40.50.150">
    <property type="entry name" value="Vaccinia Virus protein VP39"/>
    <property type="match status" value="1"/>
</dbReference>
<dbReference type="Proteomes" id="UP000187209">
    <property type="component" value="Unassembled WGS sequence"/>
</dbReference>
<dbReference type="AlphaFoldDB" id="A0A1R2CG34"/>
<gene>
    <name evidence="1" type="ORF">SteCoe_10224</name>
</gene>
<evidence type="ECO:0000313" key="1">
    <source>
        <dbReference type="EMBL" id="OMJ87981.1"/>
    </source>
</evidence>
<keyword evidence="2" id="KW-1185">Reference proteome</keyword>
<evidence type="ECO:0000313" key="2">
    <source>
        <dbReference type="Proteomes" id="UP000187209"/>
    </source>
</evidence>
<dbReference type="InterPro" id="IPR029063">
    <property type="entry name" value="SAM-dependent_MTases_sf"/>
</dbReference>
<sequence>MMIHKNAKIFVETGTSRHEENCFDDGCSTLILGSFANILGLQFYSVDIDEKCCIESREAASIFGSNVEVMQSDSVAYLADFDKGLIDFLYLDSFDWKNPAPSQEHHLKKIKAVYSKIHKNTIIMLDDCALKDEEKCTLVSKYLDEQGWKVHANGYQIIYTYD</sequence>
<accession>A0A1R2CG34</accession>
<reference evidence="1 2" key="1">
    <citation type="submission" date="2016-11" db="EMBL/GenBank/DDBJ databases">
        <title>The macronuclear genome of Stentor coeruleus: a giant cell with tiny introns.</title>
        <authorList>
            <person name="Slabodnick M."/>
            <person name="Ruby J.G."/>
            <person name="Reiff S.B."/>
            <person name="Swart E.C."/>
            <person name="Gosai S."/>
            <person name="Prabakaran S."/>
            <person name="Witkowska E."/>
            <person name="Larue G.E."/>
            <person name="Fisher S."/>
            <person name="Freeman R.M."/>
            <person name="Gunawardena J."/>
            <person name="Chu W."/>
            <person name="Stover N.A."/>
            <person name="Gregory B.D."/>
            <person name="Nowacki M."/>
            <person name="Derisi J."/>
            <person name="Roy S.W."/>
            <person name="Marshall W.F."/>
            <person name="Sood P."/>
        </authorList>
    </citation>
    <scope>NUCLEOTIDE SEQUENCE [LARGE SCALE GENOMIC DNA]</scope>
    <source>
        <strain evidence="1">WM001</strain>
    </source>
</reference>
<dbReference type="SUPFAM" id="SSF53335">
    <property type="entry name" value="S-adenosyl-L-methionine-dependent methyltransferases"/>
    <property type="match status" value="1"/>
</dbReference>
<evidence type="ECO:0008006" key="3">
    <source>
        <dbReference type="Google" id="ProtNLM"/>
    </source>
</evidence>
<organism evidence="1 2">
    <name type="scientific">Stentor coeruleus</name>
    <dbReference type="NCBI Taxonomy" id="5963"/>
    <lineage>
        <taxon>Eukaryota</taxon>
        <taxon>Sar</taxon>
        <taxon>Alveolata</taxon>
        <taxon>Ciliophora</taxon>
        <taxon>Postciliodesmatophora</taxon>
        <taxon>Heterotrichea</taxon>
        <taxon>Heterotrichida</taxon>
        <taxon>Stentoridae</taxon>
        <taxon>Stentor</taxon>
    </lineage>
</organism>
<proteinExistence type="predicted"/>
<dbReference type="EMBL" id="MPUH01000163">
    <property type="protein sequence ID" value="OMJ87981.1"/>
    <property type="molecule type" value="Genomic_DNA"/>
</dbReference>
<comment type="caution">
    <text evidence="1">The sequence shown here is derived from an EMBL/GenBank/DDBJ whole genome shotgun (WGS) entry which is preliminary data.</text>
</comment>
<name>A0A1R2CG34_9CILI</name>